<feature type="compositionally biased region" description="Low complexity" evidence="1">
    <location>
        <begin position="63"/>
        <end position="97"/>
    </location>
</feature>
<keyword evidence="2" id="KW-0812">Transmembrane</keyword>
<evidence type="ECO:0000313" key="4">
    <source>
        <dbReference type="EMBL" id="WUM19479.1"/>
    </source>
</evidence>
<evidence type="ECO:0000259" key="3">
    <source>
        <dbReference type="Pfam" id="PF26056"/>
    </source>
</evidence>
<evidence type="ECO:0000256" key="2">
    <source>
        <dbReference type="SAM" id="Phobius"/>
    </source>
</evidence>
<name>A0AAU4K093_9NOCA</name>
<sequence length="297" mass="29838">MSHPNHEWDRGTPYGGPPLPPPPSGGGSGRSLLILTVVLTVLLAVIAAVGVVAYQQFGPGEDTSTAAATTTTSPAGPSDTPPSAAESSSADPSSPESDAGEQCPTPSAGPATPAGWKSVTGKRGLAYDVPPSWTVKPCGTVIGWEKKCTDGPFGFCPIRTMSGAATLESTTCPKSTLADAGLPGASNTGDIMQAVRAESALVADIYTSDSGRVPRVQLSPPRRFTVGGAEAVQVVASVTGIETSTCQGPTALHSMVATTVPGQPGSVMFVISLPQGMAGAVAPSIGDQMVATLRRIG</sequence>
<dbReference type="RefSeq" id="WP_328856977.1">
    <property type="nucleotide sequence ID" value="NZ_CP108021.1"/>
</dbReference>
<keyword evidence="2" id="KW-0472">Membrane</keyword>
<feature type="domain" description="DUF8017" evidence="3">
    <location>
        <begin position="110"/>
        <end position="295"/>
    </location>
</feature>
<evidence type="ECO:0000256" key="1">
    <source>
        <dbReference type="SAM" id="MobiDB-lite"/>
    </source>
</evidence>
<keyword evidence="5" id="KW-1185">Reference proteome</keyword>
<dbReference type="Proteomes" id="UP001432128">
    <property type="component" value="Chromosome"/>
</dbReference>
<gene>
    <name evidence="4" type="ORF">OG579_17495</name>
</gene>
<dbReference type="InterPro" id="IPR058330">
    <property type="entry name" value="DUF8017"/>
</dbReference>
<proteinExistence type="predicted"/>
<feature type="transmembrane region" description="Helical" evidence="2">
    <location>
        <begin position="32"/>
        <end position="54"/>
    </location>
</feature>
<organism evidence="4 5">
    <name type="scientific">Williamsia herbipolensis</name>
    <dbReference type="NCBI Taxonomy" id="1603258"/>
    <lineage>
        <taxon>Bacteria</taxon>
        <taxon>Bacillati</taxon>
        <taxon>Actinomycetota</taxon>
        <taxon>Actinomycetes</taxon>
        <taxon>Mycobacteriales</taxon>
        <taxon>Nocardiaceae</taxon>
        <taxon>Williamsia</taxon>
    </lineage>
</organism>
<feature type="compositionally biased region" description="Pro residues" evidence="1">
    <location>
        <begin position="15"/>
        <end position="24"/>
    </location>
</feature>
<keyword evidence="2" id="KW-1133">Transmembrane helix</keyword>
<dbReference type="AlphaFoldDB" id="A0AAU4K093"/>
<accession>A0AAU4K093</accession>
<feature type="compositionally biased region" description="Basic and acidic residues" evidence="1">
    <location>
        <begin position="1"/>
        <end position="10"/>
    </location>
</feature>
<evidence type="ECO:0000313" key="5">
    <source>
        <dbReference type="Proteomes" id="UP001432128"/>
    </source>
</evidence>
<reference evidence="4 5" key="1">
    <citation type="submission" date="2022-10" db="EMBL/GenBank/DDBJ databases">
        <title>The complete genomes of actinobacterial strains from the NBC collection.</title>
        <authorList>
            <person name="Joergensen T.S."/>
            <person name="Alvarez Arevalo M."/>
            <person name="Sterndorff E.B."/>
            <person name="Faurdal D."/>
            <person name="Vuksanovic O."/>
            <person name="Mourched A.-S."/>
            <person name="Charusanti P."/>
            <person name="Shaw S."/>
            <person name="Blin K."/>
            <person name="Weber T."/>
        </authorList>
    </citation>
    <scope>NUCLEOTIDE SEQUENCE [LARGE SCALE GENOMIC DNA]</scope>
    <source>
        <strain evidence="4 5">NBC_00319</strain>
    </source>
</reference>
<feature type="region of interest" description="Disordered" evidence="1">
    <location>
        <begin position="59"/>
        <end position="117"/>
    </location>
</feature>
<protein>
    <recommendedName>
        <fullName evidence="3">DUF8017 domain-containing protein</fullName>
    </recommendedName>
</protein>
<dbReference type="EMBL" id="CP108021">
    <property type="protein sequence ID" value="WUM19479.1"/>
    <property type="molecule type" value="Genomic_DNA"/>
</dbReference>
<feature type="region of interest" description="Disordered" evidence="1">
    <location>
        <begin position="1"/>
        <end position="26"/>
    </location>
</feature>
<dbReference type="KEGG" id="whr:OG579_17495"/>
<dbReference type="Pfam" id="PF26056">
    <property type="entry name" value="DUF8017"/>
    <property type="match status" value="1"/>
</dbReference>
<feature type="compositionally biased region" description="Low complexity" evidence="1">
    <location>
        <begin position="104"/>
        <end position="115"/>
    </location>
</feature>